<evidence type="ECO:0000256" key="1">
    <source>
        <dbReference type="ARBA" id="ARBA00001947"/>
    </source>
</evidence>
<dbReference type="InterPro" id="IPR002933">
    <property type="entry name" value="Peptidase_M20"/>
</dbReference>
<keyword evidence="8" id="KW-1185">Reference proteome</keyword>
<evidence type="ECO:0000313" key="7">
    <source>
        <dbReference type="EMBL" id="TWP37241.1"/>
    </source>
</evidence>
<dbReference type="EMBL" id="VCQV01000007">
    <property type="protein sequence ID" value="TWP37241.1"/>
    <property type="molecule type" value="Genomic_DNA"/>
</dbReference>
<keyword evidence="4 7" id="KW-0378">Hydrolase</keyword>
<sequence length="445" mass="48079">MSTHDDTQTGPEDEVVRICQDLIGIDTSNYGDGSGPGERKAAEYVMTELSDVDLDAELYESEPGRASVVVRVEGEDSSRGALVVHGHLDVVPANAEDWQSDPFGGEICEDGCVWGRGAVDMKDMDAMILAVLKDLARTGKKPPRDVVFAFLADEEAGGLKGSHWLVDNHPELFEGATEAISEVGGYSVTFPDKQGQAQRAYLLQTAEKGIAWLRLRAHGRAGHGSVPNDENAVVRLAEAIARINAHVWPREYIASVRQLLDGLSDLTGVTYADDDAAELLTHLGGARGFVEGTLRDTANFTMLDSGYKHNVIPQTASASLDCRFLPGHEEDLMATIRDLAGEFVEVQVHHRDIALDAPFDAPLVEVMKQSLLAEDPAAAILPYCLSGGTDNKALKRLGVTGYGFAPLQLPADLDFAPMFHGINERVPTKSLKFGARVLSRFIADC</sequence>
<evidence type="ECO:0000256" key="3">
    <source>
        <dbReference type="ARBA" id="ARBA00022723"/>
    </source>
</evidence>
<keyword evidence="5" id="KW-0862">Zinc</keyword>
<dbReference type="FunFam" id="1.10.150.900:FF:000002">
    <property type="entry name" value="M20/M25/M40 family peptidase"/>
    <property type="match status" value="1"/>
</dbReference>
<comment type="similarity">
    <text evidence="2">Belongs to the peptidase M20A family.</text>
</comment>
<dbReference type="Gene3D" id="1.10.150.900">
    <property type="match status" value="1"/>
</dbReference>
<dbReference type="Gene3D" id="3.30.70.360">
    <property type="match status" value="1"/>
</dbReference>
<dbReference type="Pfam" id="PF01546">
    <property type="entry name" value="Peptidase_M20"/>
    <property type="match status" value="1"/>
</dbReference>
<dbReference type="OrthoDB" id="7055905at2"/>
<dbReference type="SUPFAM" id="SSF55031">
    <property type="entry name" value="Bacterial exopeptidase dimerisation domain"/>
    <property type="match status" value="1"/>
</dbReference>
<comment type="caution">
    <text evidence="7">The sequence shown here is derived from an EMBL/GenBank/DDBJ whole genome shotgun (WGS) entry which is preliminary data.</text>
</comment>
<organism evidence="7 8">
    <name type="scientific">Leekyejoonella antrihumi</name>
    <dbReference type="NCBI Taxonomy" id="1660198"/>
    <lineage>
        <taxon>Bacteria</taxon>
        <taxon>Bacillati</taxon>
        <taxon>Actinomycetota</taxon>
        <taxon>Actinomycetes</taxon>
        <taxon>Micrococcales</taxon>
        <taxon>Dermacoccaceae</taxon>
        <taxon>Leekyejoonella</taxon>
    </lineage>
</organism>
<evidence type="ECO:0000313" key="8">
    <source>
        <dbReference type="Proteomes" id="UP000320244"/>
    </source>
</evidence>
<reference evidence="7 8" key="1">
    <citation type="submission" date="2019-05" db="EMBL/GenBank/DDBJ databases">
        <authorList>
            <person name="Lee S.D."/>
        </authorList>
    </citation>
    <scope>NUCLEOTIDE SEQUENCE [LARGE SCALE GENOMIC DNA]</scope>
    <source>
        <strain evidence="7 8">C5-26</strain>
    </source>
</reference>
<dbReference type="Pfam" id="PF07687">
    <property type="entry name" value="M20_dimer"/>
    <property type="match status" value="1"/>
</dbReference>
<protein>
    <submittedName>
        <fullName evidence="7">M20/M25/M40 family metallo-hydrolase</fullName>
    </submittedName>
</protein>
<dbReference type="GO" id="GO:0046872">
    <property type="term" value="F:metal ion binding"/>
    <property type="evidence" value="ECO:0007669"/>
    <property type="project" value="UniProtKB-KW"/>
</dbReference>
<dbReference type="PANTHER" id="PTHR43808:SF8">
    <property type="entry name" value="PEPTIDASE M20 DIMERISATION DOMAIN-CONTAINING PROTEIN"/>
    <property type="match status" value="1"/>
</dbReference>
<dbReference type="GO" id="GO:0016787">
    <property type="term" value="F:hydrolase activity"/>
    <property type="evidence" value="ECO:0007669"/>
    <property type="project" value="UniProtKB-KW"/>
</dbReference>
<evidence type="ECO:0000256" key="4">
    <source>
        <dbReference type="ARBA" id="ARBA00022801"/>
    </source>
</evidence>
<reference evidence="7 8" key="2">
    <citation type="submission" date="2019-08" db="EMBL/GenBank/DDBJ databases">
        <title>Jejuicoccus antrihumi gen. nov., sp. nov., a new member of the family Dermacoccaceae isolated from a cave.</title>
        <authorList>
            <person name="Schumann P."/>
            <person name="Kim I.S."/>
        </authorList>
    </citation>
    <scope>NUCLEOTIDE SEQUENCE [LARGE SCALE GENOMIC DNA]</scope>
    <source>
        <strain evidence="7 8">C5-26</strain>
    </source>
</reference>
<dbReference type="InterPro" id="IPR050072">
    <property type="entry name" value="Peptidase_M20A"/>
</dbReference>
<accession>A0A563E4W7</accession>
<comment type="cofactor">
    <cofactor evidence="1">
        <name>Zn(2+)</name>
        <dbReference type="ChEBI" id="CHEBI:29105"/>
    </cofactor>
</comment>
<dbReference type="RefSeq" id="WP_146316128.1">
    <property type="nucleotide sequence ID" value="NZ_VCQV01000007.1"/>
</dbReference>
<dbReference type="AlphaFoldDB" id="A0A563E4W7"/>
<dbReference type="InterPro" id="IPR011650">
    <property type="entry name" value="Peptidase_M20_dimer"/>
</dbReference>
<gene>
    <name evidence="7" type="ORF">FGL98_07490</name>
</gene>
<dbReference type="SUPFAM" id="SSF53187">
    <property type="entry name" value="Zn-dependent exopeptidases"/>
    <property type="match status" value="1"/>
</dbReference>
<evidence type="ECO:0000259" key="6">
    <source>
        <dbReference type="Pfam" id="PF07687"/>
    </source>
</evidence>
<dbReference type="Gene3D" id="3.40.630.10">
    <property type="entry name" value="Zn peptidases"/>
    <property type="match status" value="1"/>
</dbReference>
<keyword evidence="3" id="KW-0479">Metal-binding</keyword>
<evidence type="ECO:0000256" key="2">
    <source>
        <dbReference type="ARBA" id="ARBA00006247"/>
    </source>
</evidence>
<dbReference type="Proteomes" id="UP000320244">
    <property type="component" value="Unassembled WGS sequence"/>
</dbReference>
<feature type="domain" description="Peptidase M20 dimerisation" evidence="6">
    <location>
        <begin position="205"/>
        <end position="341"/>
    </location>
</feature>
<name>A0A563E4W7_9MICO</name>
<proteinExistence type="inferred from homology"/>
<dbReference type="NCBIfam" id="NF005913">
    <property type="entry name" value="PRK07906.1"/>
    <property type="match status" value="1"/>
</dbReference>
<evidence type="ECO:0000256" key="5">
    <source>
        <dbReference type="ARBA" id="ARBA00022833"/>
    </source>
</evidence>
<dbReference type="PANTHER" id="PTHR43808">
    <property type="entry name" value="ACETYLORNITHINE DEACETYLASE"/>
    <property type="match status" value="1"/>
</dbReference>
<dbReference type="InterPro" id="IPR036264">
    <property type="entry name" value="Bact_exopeptidase_dim_dom"/>
</dbReference>